<dbReference type="AlphaFoldDB" id="A0A7C4XT88"/>
<organism evidence="2">
    <name type="scientific">Caldisericum exile</name>
    <dbReference type="NCBI Taxonomy" id="693075"/>
    <lineage>
        <taxon>Bacteria</taxon>
        <taxon>Pseudomonadati</taxon>
        <taxon>Caldisericota/Cryosericota group</taxon>
        <taxon>Caldisericota</taxon>
        <taxon>Caldisericia</taxon>
        <taxon>Caldisericales</taxon>
        <taxon>Caldisericaceae</taxon>
        <taxon>Caldisericum</taxon>
    </lineage>
</organism>
<evidence type="ECO:0000256" key="1">
    <source>
        <dbReference type="SAM" id="SignalP"/>
    </source>
</evidence>
<reference evidence="2" key="1">
    <citation type="journal article" date="2020" name="mSystems">
        <title>Genome- and Community-Level Interaction Insights into Carbon Utilization and Element Cycling Functions of Hydrothermarchaeota in Hydrothermal Sediment.</title>
        <authorList>
            <person name="Zhou Z."/>
            <person name="Liu Y."/>
            <person name="Xu W."/>
            <person name="Pan J."/>
            <person name="Luo Z.H."/>
            <person name="Li M."/>
        </authorList>
    </citation>
    <scope>NUCLEOTIDE SEQUENCE [LARGE SCALE GENOMIC DNA]</scope>
    <source>
        <strain evidence="2">SpSt-794</strain>
    </source>
</reference>
<dbReference type="InterPro" id="IPR020080">
    <property type="entry name" value="OM_adhesin/peptidase_omptin"/>
</dbReference>
<dbReference type="SUPFAM" id="SSF69917">
    <property type="entry name" value="OMPT-like"/>
    <property type="match status" value="1"/>
</dbReference>
<sequence>MKKLSILFATLLLLVGVNAYALEHEFSLGPEISHITYKEPGVMTEKGWFYGAAGSYTLKVDLAQSWKLAVGPELKLAWGNVDYSSGISGSMSGINDRLFEARMLAGTEWAITKEMKLKPYTGLVIAALLTTLQVNKLLQEYLDTNAG</sequence>
<feature type="signal peptide" evidence="1">
    <location>
        <begin position="1"/>
        <end position="21"/>
    </location>
</feature>
<evidence type="ECO:0000313" key="2">
    <source>
        <dbReference type="EMBL" id="HGW60017.1"/>
    </source>
</evidence>
<comment type="caution">
    <text evidence="2">The sequence shown here is derived from an EMBL/GenBank/DDBJ whole genome shotgun (WGS) entry which is preliminary data.</text>
</comment>
<accession>A0A7C4XT88</accession>
<keyword evidence="1" id="KW-0732">Signal</keyword>
<name>A0A7C4XT88_9BACT</name>
<feature type="chain" id="PRO_5027692722" description="Outer membrane protein beta-barrel domain-containing protein" evidence="1">
    <location>
        <begin position="22"/>
        <end position="147"/>
    </location>
</feature>
<evidence type="ECO:0008006" key="3">
    <source>
        <dbReference type="Google" id="ProtNLM"/>
    </source>
</evidence>
<protein>
    <recommendedName>
        <fullName evidence="3">Outer membrane protein beta-barrel domain-containing protein</fullName>
    </recommendedName>
</protein>
<dbReference type="EMBL" id="DTHV01000030">
    <property type="protein sequence ID" value="HGW60017.1"/>
    <property type="molecule type" value="Genomic_DNA"/>
</dbReference>
<dbReference type="GO" id="GO:0004190">
    <property type="term" value="F:aspartic-type endopeptidase activity"/>
    <property type="evidence" value="ECO:0007669"/>
    <property type="project" value="InterPro"/>
</dbReference>
<proteinExistence type="predicted"/>
<gene>
    <name evidence="2" type="ORF">ENV82_01030</name>
</gene>